<dbReference type="Proteomes" id="UP001177140">
    <property type="component" value="Unassembled WGS sequence"/>
</dbReference>
<evidence type="ECO:0000259" key="1">
    <source>
        <dbReference type="PROSITE" id="PS50234"/>
    </source>
</evidence>
<proteinExistence type="predicted"/>
<sequence>MENEIHNDDEPILRLNCHGIHNEEQPDIELDGGKVEVTIFNKQDAPFEQSPFKVLLELHGVADDSRLGIDLVTILEISDSMNEIGLLKMKLAMDFLAQKLSSADRLSVITFNSHGAFKLCPLRQITENSRKEIADKVNDLVAGSSTNTEAGLKLALRVLNDRTNTKNRSVAIMLMSNGVEDAESRAITIPIMEVPVYTFAFGSECDLKVVLVGISKNSKGGTFALVQDSDDLNVAFSAALAGLLNVCIEDLSLTVTPLNSSQLNKVNADFCPQSEMVTVMEPITVTFGSLYDRETRKVLLNLTLPEVDKRFSVAILKLEFKYRVNGKEEFDSDEQIINVTRTEEHKDGEIPQVLAEETRIGTASSEARILGFARALEHSHMNPKTYLVPTAEPKDCVTETSPIPEAPKQEGWGFGRLKKAAAAGMNMATEAAAAGMNVATEAAEKLRKEHDLRAAFPGKK</sequence>
<protein>
    <recommendedName>
        <fullName evidence="1">VWFA domain-containing protein</fullName>
    </recommendedName>
</protein>
<evidence type="ECO:0000313" key="3">
    <source>
        <dbReference type="Proteomes" id="UP001177140"/>
    </source>
</evidence>
<dbReference type="Gene3D" id="3.40.50.410">
    <property type="entry name" value="von Willebrand factor, type A domain"/>
    <property type="match status" value="1"/>
</dbReference>
<dbReference type="InterPro" id="IPR002035">
    <property type="entry name" value="VWF_A"/>
</dbReference>
<accession>A0AA41SFA5</accession>
<dbReference type="PROSITE" id="PS50234">
    <property type="entry name" value="VWFA"/>
    <property type="match status" value="1"/>
</dbReference>
<dbReference type="Pfam" id="PF00092">
    <property type="entry name" value="VWA"/>
    <property type="match status" value="1"/>
</dbReference>
<reference evidence="2" key="1">
    <citation type="submission" date="2022-03" db="EMBL/GenBank/DDBJ databases">
        <title>A functionally conserved STORR gene fusion in Papaver species that diverged 16.8 million years ago.</title>
        <authorList>
            <person name="Catania T."/>
        </authorList>
    </citation>
    <scope>NUCLEOTIDE SEQUENCE</scope>
    <source>
        <strain evidence="2">S-191538</strain>
    </source>
</reference>
<dbReference type="EMBL" id="JAJJMA010133759">
    <property type="protein sequence ID" value="MCL7033368.1"/>
    <property type="molecule type" value="Genomic_DNA"/>
</dbReference>
<organism evidence="2 3">
    <name type="scientific">Papaver nudicaule</name>
    <name type="common">Iceland poppy</name>
    <dbReference type="NCBI Taxonomy" id="74823"/>
    <lineage>
        <taxon>Eukaryota</taxon>
        <taxon>Viridiplantae</taxon>
        <taxon>Streptophyta</taxon>
        <taxon>Embryophyta</taxon>
        <taxon>Tracheophyta</taxon>
        <taxon>Spermatophyta</taxon>
        <taxon>Magnoliopsida</taxon>
        <taxon>Ranunculales</taxon>
        <taxon>Papaveraceae</taxon>
        <taxon>Papaveroideae</taxon>
        <taxon>Papaver</taxon>
    </lineage>
</organism>
<dbReference type="SMART" id="SM00327">
    <property type="entry name" value="VWA"/>
    <property type="match status" value="1"/>
</dbReference>
<dbReference type="InterPro" id="IPR051266">
    <property type="entry name" value="CLCR"/>
</dbReference>
<dbReference type="SUPFAM" id="SSF53300">
    <property type="entry name" value="vWA-like"/>
    <property type="match status" value="1"/>
</dbReference>
<evidence type="ECO:0000313" key="2">
    <source>
        <dbReference type="EMBL" id="MCL7033368.1"/>
    </source>
</evidence>
<comment type="caution">
    <text evidence="2">The sequence shown here is derived from an EMBL/GenBank/DDBJ whole genome shotgun (WGS) entry which is preliminary data.</text>
</comment>
<name>A0AA41SFA5_PAPNU</name>
<dbReference type="AlphaFoldDB" id="A0AA41SFA5"/>
<dbReference type="PANTHER" id="PTHR10579:SF129">
    <property type="entry name" value="OS01G0640200 PROTEIN"/>
    <property type="match status" value="1"/>
</dbReference>
<gene>
    <name evidence="2" type="ORF">MKW94_022890</name>
</gene>
<dbReference type="PANTHER" id="PTHR10579">
    <property type="entry name" value="CALCIUM-ACTIVATED CHLORIDE CHANNEL REGULATOR"/>
    <property type="match status" value="1"/>
</dbReference>
<feature type="domain" description="VWFA" evidence="1">
    <location>
        <begin position="70"/>
        <end position="240"/>
    </location>
</feature>
<keyword evidence="3" id="KW-1185">Reference proteome</keyword>
<dbReference type="InterPro" id="IPR036465">
    <property type="entry name" value="vWFA_dom_sf"/>
</dbReference>